<dbReference type="Proteomes" id="UP000033514">
    <property type="component" value="Unassembled WGS sequence"/>
</dbReference>
<dbReference type="STRING" id="361041.VW35_00315"/>
<evidence type="ECO:0000313" key="1">
    <source>
        <dbReference type="EMBL" id="KKB82565.1"/>
    </source>
</evidence>
<sequence>MAALAHGIEERLAAVDDVIAVLKAVTGVAIADQLLEDCFPLNERHARQVLAVLLEDIESVKFERDAGGDASLQHGEVVTAMVVDGDDLTVEQRRSFRHRLEARQNDLELLGPVVAIARVDPDLAARDRHLGSVAVELHLEQPVVAGRDGLRQRAELERSEGRERIGRF</sequence>
<dbReference type="AlphaFoldDB" id="A0A0F5LJW0"/>
<evidence type="ECO:0000313" key="2">
    <source>
        <dbReference type="Proteomes" id="UP000033514"/>
    </source>
</evidence>
<accession>A0A0F5LJW0</accession>
<keyword evidence="2" id="KW-1185">Reference proteome</keyword>
<protein>
    <submittedName>
        <fullName evidence="1">Uncharacterized protein</fullName>
    </submittedName>
</protein>
<organism evidence="1 2">
    <name type="scientific">Devosia soli</name>
    <dbReference type="NCBI Taxonomy" id="361041"/>
    <lineage>
        <taxon>Bacteria</taxon>
        <taxon>Pseudomonadati</taxon>
        <taxon>Pseudomonadota</taxon>
        <taxon>Alphaproteobacteria</taxon>
        <taxon>Hyphomicrobiales</taxon>
        <taxon>Devosiaceae</taxon>
        <taxon>Devosia</taxon>
    </lineage>
</organism>
<name>A0A0F5LJW0_9HYPH</name>
<comment type="caution">
    <text evidence="1">The sequence shown here is derived from an EMBL/GenBank/DDBJ whole genome shotgun (WGS) entry which is preliminary data.</text>
</comment>
<gene>
    <name evidence="1" type="ORF">VW35_00315</name>
</gene>
<proteinExistence type="predicted"/>
<dbReference type="EMBL" id="LAJG01000001">
    <property type="protein sequence ID" value="KKB82565.1"/>
    <property type="molecule type" value="Genomic_DNA"/>
</dbReference>
<reference evidence="1 2" key="1">
    <citation type="submission" date="2015-03" db="EMBL/GenBank/DDBJ databases">
        <authorList>
            <person name="Hassan Y.I."/>
            <person name="Lepp D."/>
            <person name="Zhou T."/>
        </authorList>
    </citation>
    <scope>NUCLEOTIDE SEQUENCE [LARGE SCALE GENOMIC DNA]</scope>
    <source>
        <strain evidence="1 2">GH2-10</strain>
    </source>
</reference>